<evidence type="ECO:0000256" key="1">
    <source>
        <dbReference type="ARBA" id="ARBA00001974"/>
    </source>
</evidence>
<protein>
    <submittedName>
        <fullName evidence="5">FAD-dependent monooxygenase</fullName>
    </submittedName>
</protein>
<dbReference type="InterPro" id="IPR002938">
    <property type="entry name" value="FAD-bd"/>
</dbReference>
<dbReference type="PRINTS" id="PR00420">
    <property type="entry name" value="RNGMNOXGNASE"/>
</dbReference>
<evidence type="ECO:0000256" key="2">
    <source>
        <dbReference type="ARBA" id="ARBA00022630"/>
    </source>
</evidence>
<dbReference type="EMBL" id="JAUYVI010000003">
    <property type="protein sequence ID" value="MDQ7247751.1"/>
    <property type="molecule type" value="Genomic_DNA"/>
</dbReference>
<proteinExistence type="predicted"/>
<sequence length="358" mass="38922">MGAGPTGLTAALELARRGYRPRVVDRDAGPTPLSKAVGIAAHTLELLEPSGVAERLIEAGIRIERGYVWYENRRIGTIDFTSLPHRYNFLLSLPQSETERIMSVALAEQGVAVEWQTALTGMNPNGPGIDVMLGGSNGHARAVEETHYDYVFGADGIHSAVRAGARIPFPGHTHSRDWSIADVVLADWFYEPRAAHLFLFDRGDIGFTVPVGPLQYRVISNTADPLALMDGGFEVREVLRTDVFKIAVNQAETYQAGAAFLGGDAAHVHSPVGARGMNLGIEDAVAFAEHLAADRLALYTAERKPVGQRWIELSERILKLAQLSTPGLVALRNLAFRVVGHAPLLQRPLLKRMSGLVE</sequence>
<gene>
    <name evidence="5" type="ORF">Q8A70_08735</name>
</gene>
<dbReference type="InterPro" id="IPR036188">
    <property type="entry name" value="FAD/NAD-bd_sf"/>
</dbReference>
<reference evidence="6" key="1">
    <citation type="submission" date="2023-08" db="EMBL/GenBank/DDBJ databases">
        <title>Rhodospirillaceae gen. nov., a novel taxon isolated from the Yangtze River Yuezi River estuary sludge.</title>
        <authorList>
            <person name="Ruan L."/>
        </authorList>
    </citation>
    <scope>NUCLEOTIDE SEQUENCE [LARGE SCALE GENOMIC DNA]</scope>
    <source>
        <strain evidence="6">R-7</strain>
    </source>
</reference>
<evidence type="ECO:0000256" key="3">
    <source>
        <dbReference type="ARBA" id="ARBA00022827"/>
    </source>
</evidence>
<keyword evidence="5" id="KW-0503">Monooxygenase</keyword>
<evidence type="ECO:0000313" key="6">
    <source>
        <dbReference type="Proteomes" id="UP001230156"/>
    </source>
</evidence>
<dbReference type="Pfam" id="PF01494">
    <property type="entry name" value="FAD_binding_3"/>
    <property type="match status" value="2"/>
</dbReference>
<feature type="domain" description="FAD-binding" evidence="4">
    <location>
        <begin position="2"/>
        <end position="209"/>
    </location>
</feature>
<dbReference type="SUPFAM" id="SSF51905">
    <property type="entry name" value="FAD/NAD(P)-binding domain"/>
    <property type="match status" value="1"/>
</dbReference>
<keyword evidence="2" id="KW-0285">Flavoprotein</keyword>
<keyword evidence="6" id="KW-1185">Reference proteome</keyword>
<keyword evidence="5" id="KW-0560">Oxidoreductase</keyword>
<dbReference type="PANTHER" id="PTHR43004:SF19">
    <property type="entry name" value="BINDING MONOOXYGENASE, PUTATIVE (JCVI)-RELATED"/>
    <property type="match status" value="1"/>
</dbReference>
<dbReference type="InterPro" id="IPR050641">
    <property type="entry name" value="RIFMO-like"/>
</dbReference>
<keyword evidence="3" id="KW-0274">FAD</keyword>
<evidence type="ECO:0000313" key="5">
    <source>
        <dbReference type="EMBL" id="MDQ7247751.1"/>
    </source>
</evidence>
<dbReference type="PANTHER" id="PTHR43004">
    <property type="entry name" value="TRK SYSTEM POTASSIUM UPTAKE PROTEIN"/>
    <property type="match status" value="1"/>
</dbReference>
<dbReference type="Gene3D" id="3.50.50.60">
    <property type="entry name" value="FAD/NAD(P)-binding domain"/>
    <property type="match status" value="2"/>
</dbReference>
<accession>A0ABU0YL55</accession>
<name>A0ABU0YL55_9PROT</name>
<organism evidence="5 6">
    <name type="scientific">Dongia sedimenti</name>
    <dbReference type="NCBI Taxonomy" id="3064282"/>
    <lineage>
        <taxon>Bacteria</taxon>
        <taxon>Pseudomonadati</taxon>
        <taxon>Pseudomonadota</taxon>
        <taxon>Alphaproteobacteria</taxon>
        <taxon>Rhodospirillales</taxon>
        <taxon>Dongiaceae</taxon>
        <taxon>Dongia</taxon>
    </lineage>
</organism>
<dbReference type="GO" id="GO:0004497">
    <property type="term" value="F:monooxygenase activity"/>
    <property type="evidence" value="ECO:0007669"/>
    <property type="project" value="UniProtKB-KW"/>
</dbReference>
<dbReference type="Proteomes" id="UP001230156">
    <property type="component" value="Unassembled WGS sequence"/>
</dbReference>
<evidence type="ECO:0000259" key="4">
    <source>
        <dbReference type="Pfam" id="PF01494"/>
    </source>
</evidence>
<feature type="domain" description="FAD-binding" evidence="4">
    <location>
        <begin position="237"/>
        <end position="312"/>
    </location>
</feature>
<dbReference type="RefSeq" id="WP_379955187.1">
    <property type="nucleotide sequence ID" value="NZ_JAUYVI010000003.1"/>
</dbReference>
<comment type="cofactor">
    <cofactor evidence="1">
        <name>FAD</name>
        <dbReference type="ChEBI" id="CHEBI:57692"/>
    </cofactor>
</comment>
<comment type="caution">
    <text evidence="5">The sequence shown here is derived from an EMBL/GenBank/DDBJ whole genome shotgun (WGS) entry which is preliminary data.</text>
</comment>